<gene>
    <name evidence="1" type="ORF">PECAL_5P01400</name>
</gene>
<comment type="caution">
    <text evidence="1">The sequence shown here is derived from an EMBL/GenBank/DDBJ whole genome shotgun (WGS) entry which is preliminary data.</text>
</comment>
<protein>
    <submittedName>
        <fullName evidence="1">Uncharacterized protein</fullName>
    </submittedName>
</protein>
<dbReference type="EMBL" id="CAKKNE010000005">
    <property type="protein sequence ID" value="CAH0375607.1"/>
    <property type="molecule type" value="Genomic_DNA"/>
</dbReference>
<reference evidence="1" key="1">
    <citation type="submission" date="2021-11" db="EMBL/GenBank/DDBJ databases">
        <authorList>
            <consortium name="Genoscope - CEA"/>
            <person name="William W."/>
        </authorList>
    </citation>
    <scope>NUCLEOTIDE SEQUENCE</scope>
</reference>
<evidence type="ECO:0000313" key="1">
    <source>
        <dbReference type="EMBL" id="CAH0375607.1"/>
    </source>
</evidence>
<name>A0A8J2X0A5_9STRA</name>
<keyword evidence="2" id="KW-1185">Reference proteome</keyword>
<accession>A0A8J2X0A5</accession>
<evidence type="ECO:0000313" key="2">
    <source>
        <dbReference type="Proteomes" id="UP000789595"/>
    </source>
</evidence>
<organism evidence="1 2">
    <name type="scientific">Pelagomonas calceolata</name>
    <dbReference type="NCBI Taxonomy" id="35677"/>
    <lineage>
        <taxon>Eukaryota</taxon>
        <taxon>Sar</taxon>
        <taxon>Stramenopiles</taxon>
        <taxon>Ochrophyta</taxon>
        <taxon>Pelagophyceae</taxon>
        <taxon>Pelagomonadales</taxon>
        <taxon>Pelagomonadaceae</taxon>
        <taxon>Pelagomonas</taxon>
    </lineage>
</organism>
<dbReference type="Proteomes" id="UP000789595">
    <property type="component" value="Unassembled WGS sequence"/>
</dbReference>
<proteinExistence type="predicted"/>
<sequence length="107" mass="11477">MHFRGSSARSSCSLAWASIVGHGTVRVPSGPSVAAASKARLALSSKRTPTSLFSLTSVSGFLSVDAPEPMCYRGLLFLYGGIYVLWACRLPPSARSLRVWAIPFFKV</sequence>
<dbReference type="AlphaFoldDB" id="A0A8J2X0A5"/>